<feature type="domain" description="ABC transporter" evidence="5">
    <location>
        <begin position="262"/>
        <end position="506"/>
    </location>
</feature>
<protein>
    <submittedName>
        <fullName evidence="6">Sugar ABC transporter ATP-binding protein</fullName>
    </submittedName>
</protein>
<dbReference type="CDD" id="cd03216">
    <property type="entry name" value="ABC_Carb_Monos_I"/>
    <property type="match status" value="1"/>
</dbReference>
<dbReference type="SMART" id="SM00382">
    <property type="entry name" value="AAA"/>
    <property type="match status" value="2"/>
</dbReference>
<evidence type="ECO:0000256" key="1">
    <source>
        <dbReference type="ARBA" id="ARBA00022448"/>
    </source>
</evidence>
<dbReference type="RefSeq" id="WP_165257254.1">
    <property type="nucleotide sequence ID" value="NZ_JAAKZY010000024.1"/>
</dbReference>
<keyword evidence="7" id="KW-1185">Reference proteome</keyword>
<dbReference type="InterPro" id="IPR050107">
    <property type="entry name" value="ABC_carbohydrate_import_ATPase"/>
</dbReference>
<name>A0A6G4V2F1_9ACTN</name>
<keyword evidence="2" id="KW-0677">Repeat</keyword>
<reference evidence="6 7" key="1">
    <citation type="submission" date="2020-02" db="EMBL/GenBank/DDBJ databases">
        <title>Whole-genome analyses of novel actinobacteria.</title>
        <authorList>
            <person name="Sahin N."/>
            <person name="Gencbay T."/>
        </authorList>
    </citation>
    <scope>NUCLEOTIDE SEQUENCE [LARGE SCALE GENOMIC DNA]</scope>
    <source>
        <strain evidence="6 7">HC44</strain>
    </source>
</reference>
<dbReference type="Pfam" id="PF00005">
    <property type="entry name" value="ABC_tran"/>
    <property type="match status" value="2"/>
</dbReference>
<dbReference type="SUPFAM" id="SSF52540">
    <property type="entry name" value="P-loop containing nucleoside triphosphate hydrolases"/>
    <property type="match status" value="2"/>
</dbReference>
<dbReference type="InterPro" id="IPR003439">
    <property type="entry name" value="ABC_transporter-like_ATP-bd"/>
</dbReference>
<dbReference type="PANTHER" id="PTHR43790">
    <property type="entry name" value="CARBOHYDRATE TRANSPORT ATP-BINDING PROTEIN MG119-RELATED"/>
    <property type="match status" value="1"/>
</dbReference>
<feature type="domain" description="ABC transporter" evidence="5">
    <location>
        <begin position="14"/>
        <end position="250"/>
    </location>
</feature>
<evidence type="ECO:0000256" key="3">
    <source>
        <dbReference type="ARBA" id="ARBA00022741"/>
    </source>
</evidence>
<dbReference type="Proteomes" id="UP000472335">
    <property type="component" value="Unassembled WGS sequence"/>
</dbReference>
<dbReference type="PANTHER" id="PTHR43790:SF9">
    <property type="entry name" value="GALACTOFURANOSE TRANSPORTER ATP-BINDING PROTEIN YTFR"/>
    <property type="match status" value="1"/>
</dbReference>
<dbReference type="GO" id="GO:0005524">
    <property type="term" value="F:ATP binding"/>
    <property type="evidence" value="ECO:0007669"/>
    <property type="project" value="UniProtKB-KW"/>
</dbReference>
<dbReference type="CDD" id="cd03215">
    <property type="entry name" value="ABC_Carb_Monos_II"/>
    <property type="match status" value="1"/>
</dbReference>
<evidence type="ECO:0000256" key="2">
    <source>
        <dbReference type="ARBA" id="ARBA00022737"/>
    </source>
</evidence>
<keyword evidence="1" id="KW-0813">Transport</keyword>
<dbReference type="PROSITE" id="PS00211">
    <property type="entry name" value="ABC_TRANSPORTER_1"/>
    <property type="match status" value="1"/>
</dbReference>
<keyword evidence="3" id="KW-0547">Nucleotide-binding</keyword>
<gene>
    <name evidence="6" type="ORF">G5C60_10445</name>
</gene>
<comment type="caution">
    <text evidence="6">The sequence shown here is derived from an EMBL/GenBank/DDBJ whole genome shotgun (WGS) entry which is preliminary data.</text>
</comment>
<proteinExistence type="predicted"/>
<dbReference type="AlphaFoldDB" id="A0A6G4V2F1"/>
<dbReference type="GO" id="GO:0016887">
    <property type="term" value="F:ATP hydrolysis activity"/>
    <property type="evidence" value="ECO:0007669"/>
    <property type="project" value="InterPro"/>
</dbReference>
<evidence type="ECO:0000256" key="4">
    <source>
        <dbReference type="ARBA" id="ARBA00022840"/>
    </source>
</evidence>
<dbReference type="PROSITE" id="PS50893">
    <property type="entry name" value="ABC_TRANSPORTER_2"/>
    <property type="match status" value="2"/>
</dbReference>
<dbReference type="InterPro" id="IPR017871">
    <property type="entry name" value="ABC_transporter-like_CS"/>
</dbReference>
<dbReference type="InterPro" id="IPR003593">
    <property type="entry name" value="AAA+_ATPase"/>
</dbReference>
<evidence type="ECO:0000313" key="6">
    <source>
        <dbReference type="EMBL" id="NGO08057.1"/>
    </source>
</evidence>
<evidence type="ECO:0000313" key="7">
    <source>
        <dbReference type="Proteomes" id="UP000472335"/>
    </source>
</evidence>
<dbReference type="InterPro" id="IPR027417">
    <property type="entry name" value="P-loop_NTPase"/>
</dbReference>
<evidence type="ECO:0000259" key="5">
    <source>
        <dbReference type="PROSITE" id="PS50893"/>
    </source>
</evidence>
<dbReference type="EMBL" id="JAAKZY010000024">
    <property type="protein sequence ID" value="NGO08057.1"/>
    <property type="molecule type" value="Genomic_DNA"/>
</dbReference>
<sequence>MNSGDEQGRPVPLLRAEGISKQFGTAVVLRDAYVEFHAGTVTALTGENGSGKSTVARILGGMLAPDAGRILVDGKPARIPDARAALSHGIALISQELTLAADLTVAENVFLGRLPVRGRVAVSWRRLRSAVAELLETYGMAIDPRARVGDLSIELQQQVEIARAMATDPRVLILDEATSSLSEKAADRLLELVEQRRALGTAVVMITHRMNEIYRSASSAAVLRDGRIMATVPIPRTPEEDLVRLMVGRELGDYYGRRVHDVDGADMVLSADGLSARAQGLRSVDLSVRAGEIVGVAGLSGSGKEVLGHALAGAVSAEGRVRVAGRAIRLGRPGAVLRGGLGFVPEDRKAKALLPERSVTENLSVAWPQHVFRYGIRRPRAESGRVADAVRRYGIRTASSHLPVRVLSGGNQQKITIGRLFDLNLPVYVLSEPTRGIDVGSRSAIYTLLREQTARGAGVLFISSELNELCGVCDRVLVMYRGDVVAEFTGADINEETINRAMVTGRPQLEGA</sequence>
<accession>A0A6G4V2F1</accession>
<dbReference type="Gene3D" id="3.40.50.300">
    <property type="entry name" value="P-loop containing nucleotide triphosphate hydrolases"/>
    <property type="match status" value="2"/>
</dbReference>
<organism evidence="6 7">
    <name type="scientific">Streptomyces scabichelini</name>
    <dbReference type="NCBI Taxonomy" id="2711217"/>
    <lineage>
        <taxon>Bacteria</taxon>
        <taxon>Bacillati</taxon>
        <taxon>Actinomycetota</taxon>
        <taxon>Actinomycetes</taxon>
        <taxon>Kitasatosporales</taxon>
        <taxon>Streptomycetaceae</taxon>
        <taxon>Streptomyces</taxon>
    </lineage>
</organism>
<keyword evidence="4 6" id="KW-0067">ATP-binding</keyword>